<evidence type="ECO:0000256" key="22">
    <source>
        <dbReference type="RuleBase" id="RU361144"/>
    </source>
</evidence>
<dbReference type="Pfam" id="PF01401">
    <property type="entry name" value="Peptidase_M2"/>
    <property type="match status" value="5"/>
</dbReference>
<evidence type="ECO:0000256" key="12">
    <source>
        <dbReference type="ARBA" id="ARBA00036868"/>
    </source>
</evidence>
<dbReference type="FunFam" id="1.10.1370.30:FF:000004">
    <property type="entry name" value="Angiotensin-converting enzyme"/>
    <property type="match status" value="1"/>
</dbReference>
<evidence type="ECO:0000256" key="1">
    <source>
        <dbReference type="ARBA" id="ARBA00001947"/>
    </source>
</evidence>
<feature type="binding site" evidence="20">
    <location>
        <position position="1013"/>
    </location>
    <ligand>
        <name>Zn(2+)</name>
        <dbReference type="ChEBI" id="CHEBI:29105"/>
        <label>2</label>
        <note>catalytic</note>
    </ligand>
</feature>
<keyword evidence="3 22" id="KW-0121">Carboxypeptidase</keyword>
<evidence type="ECO:0000256" key="3">
    <source>
        <dbReference type="ARBA" id="ARBA00022645"/>
    </source>
</evidence>
<dbReference type="Gene3D" id="1.10.1370.30">
    <property type="match status" value="2"/>
</dbReference>
<evidence type="ECO:0000256" key="2">
    <source>
        <dbReference type="ARBA" id="ARBA00008139"/>
    </source>
</evidence>
<gene>
    <name evidence="24" type="ORF">FSP39_002751</name>
</gene>
<evidence type="ECO:0000256" key="23">
    <source>
        <dbReference type="SAM" id="MobiDB-lite"/>
    </source>
</evidence>
<feature type="active site" description="Proton acceptor 1" evidence="14">
    <location>
        <position position="986"/>
    </location>
</feature>
<evidence type="ECO:0000313" key="25">
    <source>
        <dbReference type="Proteomes" id="UP001186944"/>
    </source>
</evidence>
<evidence type="ECO:0000256" key="9">
    <source>
        <dbReference type="ARBA" id="ARBA00023049"/>
    </source>
</evidence>
<dbReference type="PROSITE" id="PS52011">
    <property type="entry name" value="PEPTIDASE_M2"/>
    <property type="match status" value="3"/>
</dbReference>
<evidence type="ECO:0000256" key="20">
    <source>
        <dbReference type="PIRSR" id="PIRSR601548-8"/>
    </source>
</evidence>
<proteinExistence type="inferred from homology"/>
<feature type="binding site" evidence="20">
    <location>
        <position position="985"/>
    </location>
    <ligand>
        <name>Zn(2+)</name>
        <dbReference type="ChEBI" id="CHEBI:29105"/>
        <label>2</label>
        <note>catalytic</note>
    </ligand>
</feature>
<dbReference type="GO" id="GO:0008241">
    <property type="term" value="F:peptidyl-dipeptidase activity"/>
    <property type="evidence" value="ECO:0007669"/>
    <property type="project" value="UniProtKB-EC"/>
</dbReference>
<evidence type="ECO:0000256" key="10">
    <source>
        <dbReference type="ARBA" id="ARBA00023157"/>
    </source>
</evidence>
<feature type="disulfide bond" evidence="18 21">
    <location>
        <begin position="954"/>
        <end position="972"/>
    </location>
</feature>
<evidence type="ECO:0000256" key="21">
    <source>
        <dbReference type="PROSITE-ProRule" id="PRU01355"/>
    </source>
</evidence>
<dbReference type="EC" id="3.4.-.-" evidence="22"/>
<comment type="cofactor">
    <cofactor evidence="1">
        <name>Zn(2+)</name>
        <dbReference type="ChEBI" id="CHEBI:29105"/>
    </cofactor>
</comment>
<feature type="active site" description="Proton donor 2" evidence="19">
    <location>
        <position position="1115"/>
    </location>
</feature>
<feature type="region of interest" description="Disordered" evidence="23">
    <location>
        <begin position="1210"/>
        <end position="1268"/>
    </location>
</feature>
<feature type="binding site" evidence="20">
    <location>
        <position position="989"/>
    </location>
    <ligand>
        <name>Zn(2+)</name>
        <dbReference type="ChEBI" id="CHEBI:29105"/>
        <label>2</label>
        <note>catalytic</note>
    </ligand>
</feature>
<evidence type="ECO:0000256" key="14">
    <source>
        <dbReference type="PIRSR" id="PIRSR601548-1"/>
    </source>
</evidence>
<dbReference type="CDD" id="cd06461">
    <property type="entry name" value="M2_ACE"/>
    <property type="match status" value="2"/>
</dbReference>
<dbReference type="GO" id="GO:0004180">
    <property type="term" value="F:carboxypeptidase activity"/>
    <property type="evidence" value="ECO:0007669"/>
    <property type="project" value="UniProtKB-KW"/>
</dbReference>
<dbReference type="GO" id="GO:0006508">
    <property type="term" value="P:proteolysis"/>
    <property type="evidence" value="ECO:0007669"/>
    <property type="project" value="UniProtKB-KW"/>
</dbReference>
<evidence type="ECO:0000313" key="24">
    <source>
        <dbReference type="EMBL" id="KAK3105656.1"/>
    </source>
</evidence>
<protein>
    <recommendedName>
        <fullName evidence="13 22">Angiotensin-converting enzyme</fullName>
        <ecNumber evidence="22">3.4.-.-</ecNumber>
    </recommendedName>
</protein>
<keyword evidence="8 17" id="KW-0862">Zinc</keyword>
<feature type="active site" description="Proton acceptor 2" evidence="19">
    <location>
        <position position="986"/>
    </location>
</feature>
<feature type="binding site" evidence="17">
    <location>
        <position position="985"/>
    </location>
    <ligand>
        <name>Zn(2+)</name>
        <dbReference type="ChEBI" id="CHEBI:29105"/>
        <label>1</label>
        <note>catalytic</note>
    </ligand>
</feature>
<feature type="disulfide bond" evidence="18">
    <location>
        <begin position="703"/>
        <end position="710"/>
    </location>
</feature>
<feature type="active site" description="Proton acceptor 1" evidence="15">
    <location>
        <position position="411"/>
    </location>
</feature>
<keyword evidence="25" id="KW-1185">Reference proteome</keyword>
<keyword evidence="4 22" id="KW-0645">Protease</keyword>
<dbReference type="PANTHER" id="PTHR10514">
    <property type="entry name" value="ANGIOTENSIN-CONVERTING ENZYME"/>
    <property type="match status" value="1"/>
</dbReference>
<dbReference type="GO" id="GO:0008237">
    <property type="term" value="F:metallopeptidase activity"/>
    <property type="evidence" value="ECO:0007669"/>
    <property type="project" value="UniProtKB-KW"/>
</dbReference>
<keyword evidence="11 22" id="KW-0325">Glycoprotein</keyword>
<feature type="binding site" evidence="16">
    <location>
        <position position="777"/>
    </location>
    <ligand>
        <name>chloride</name>
        <dbReference type="ChEBI" id="CHEBI:17996"/>
        <label>1</label>
    </ligand>
</feature>
<dbReference type="InterPro" id="IPR001548">
    <property type="entry name" value="Peptidase_M2"/>
</dbReference>
<keyword evidence="10 18" id="KW-1015">Disulfide bond</keyword>
<evidence type="ECO:0000256" key="13">
    <source>
        <dbReference type="ARBA" id="ARBA00039858"/>
    </source>
</evidence>
<feature type="disulfide bond" evidence="18">
    <location>
        <begin position="1140"/>
        <end position="1152"/>
    </location>
</feature>
<keyword evidence="9 22" id="KW-0482">Metalloprotease</keyword>
<accession>A0AA88YRW9</accession>
<feature type="active site" description="Proton donor 1" evidence="14">
    <location>
        <position position="1115"/>
    </location>
</feature>
<comment type="caution">
    <text evidence="21">Lacks conserved residue(s) required for the propagation of feature annotation.</text>
</comment>
<evidence type="ECO:0000256" key="8">
    <source>
        <dbReference type="ARBA" id="ARBA00022833"/>
    </source>
</evidence>
<dbReference type="AlphaFoldDB" id="A0AA88YRW9"/>
<comment type="caution">
    <text evidence="24">The sequence shown here is derived from an EMBL/GenBank/DDBJ whole genome shotgun (WGS) entry which is preliminary data.</text>
</comment>
<feature type="disulfide bond" evidence="21">
    <location>
        <begin position="379"/>
        <end position="397"/>
    </location>
</feature>
<evidence type="ECO:0000256" key="6">
    <source>
        <dbReference type="ARBA" id="ARBA00022729"/>
    </source>
</evidence>
<evidence type="ECO:0000256" key="16">
    <source>
        <dbReference type="PIRSR" id="PIRSR601548-2"/>
    </source>
</evidence>
<evidence type="ECO:0000256" key="7">
    <source>
        <dbReference type="ARBA" id="ARBA00022801"/>
    </source>
</evidence>
<sequence>MFSMGKSRPWPDVLEMVTGKRYMDVTPTKEYFQTLIDWLQEQNKGKEKGWVDGCPSPSSGLIEDEEAAIKWLDIYNREARKAHNKQAIAYWNHNTNMTDYNQNLAVQSSLEMSDFNKRKAREASAFDWRNFSDSSIRREFSTITDIGVDALEDKDKIKQINALEVEMGDIYSTAEVCNVTGNECVTMEKGLADMMSKSRNYTQLLMGWKAWRDATGRKLKDKYDAFVKLLNEGIQSMGVYKDAGERRKASYEVPTFEEDIKNLLEELSPLYTELHTYVREKLQAFYKDYEFPKSGHIPAHILGNMWAQDWNSLSDILQPFPNAPSVDVTPQLKAQNYTAQRMYETAEEFFTSLGFPNMTKEFWENSMLEQPEDGRKVVCHASAWDFYTGTDFRIKMCTNINMNDFLTVHHEMGHVVYDMAYAHQPVSFMDGANPGFHEAIGDIMTLSVATPKHLHKIGLLQELEDNQETSFFKHVFPEKIEKIFPQVRCKYQGIYPAVERTEEDFDPGAKYHIPDDTPYIRYFISTVIQFQFHKALCNAAGHVGPLNKCDIYQSKAAGNLLRRGLSLGASKPWPDAMEVITGQRKMDVGPMKEYFEPLIRWLKEQNQGKHKGWIDSCPSTRAILLLLMQGSVQESVELSDFNKKKAREASAFDWRNFSSSSIRREFSTITDIGVDALEDKDKIKQINALEVEMEEIYSRALVCNVTGNECITMETGLADMITTSRNYTQLLMGWKAWRDATGKKLKDKYKTFVKLLNEGIQTMGVYKDAGERRKSWYEVPTFEEDIKNLLEELSPLYTELHTYVREKLQAFYKDYEFPKSGHIPAHILGNMWSQVWHNILDIVQPFPDAPIVDVTPQLRAQVSIVVLDIVQPIVDVTPQLRAQVSIVVLDIVQPFPDAPIEDVTPELRAQNYTPRRMYEMSEEFFVSMGFSNMTKEFWENSMLEQPDDGRKVVCHASAWDLYTGTDFRIKMCTNVNMNDLVVVHHEMGHIVYDMEYAHQPVSFMNSANNGFHEAIGDLIALSVVTPIHLHKIGLLDKVVDNQETDINFLMKMALEKIAFLPFGYLIDQWRWSVFRGDTTEDQYNKHWWDLRCKYQGIYPAIKRTEEDFDPGAKWHIPGDTPYIRYFISYVIQFQFHKALCNAAGHIGPLHKCDIYQSKAAGDLLRKAMSLGASKPWPDAMQVITGQRKMDVGPMKEYFEPLIQWLKEQNQGKQKGWTDQCPRKEGISNNTRLQHPQQNPKTPMQKTQNRYPQKETQKGEGTPTHNIET</sequence>
<feature type="binding site" evidence="17">
    <location>
        <position position="989"/>
    </location>
    <ligand>
        <name>Zn(2+)</name>
        <dbReference type="ChEBI" id="CHEBI:29105"/>
        <label>1</label>
        <note>catalytic</note>
    </ligand>
</feature>
<evidence type="ECO:0000256" key="19">
    <source>
        <dbReference type="PIRSR" id="PIRSR601548-6"/>
    </source>
</evidence>
<evidence type="ECO:0000256" key="18">
    <source>
        <dbReference type="PIRSR" id="PIRSR601548-4"/>
    </source>
</evidence>
<name>A0AA88YRW9_PINIB</name>
<evidence type="ECO:0000256" key="17">
    <source>
        <dbReference type="PIRSR" id="PIRSR601548-3"/>
    </source>
</evidence>
<dbReference type="EMBL" id="VSWD01000003">
    <property type="protein sequence ID" value="KAK3105656.1"/>
    <property type="molecule type" value="Genomic_DNA"/>
</dbReference>
<dbReference type="Proteomes" id="UP001186944">
    <property type="component" value="Unassembled WGS sequence"/>
</dbReference>
<reference evidence="24" key="1">
    <citation type="submission" date="2019-08" db="EMBL/GenBank/DDBJ databases">
        <title>The improved chromosome-level genome for the pearl oyster Pinctada fucata martensii using PacBio sequencing and Hi-C.</title>
        <authorList>
            <person name="Zheng Z."/>
        </authorList>
    </citation>
    <scope>NUCLEOTIDE SEQUENCE</scope>
    <source>
        <strain evidence="24">ZZ-2019</strain>
        <tissue evidence="24">Adductor muscle</tissue>
    </source>
</reference>
<dbReference type="PANTHER" id="PTHR10514:SF27">
    <property type="entry name" value="ANGIOTENSIN-CONVERTING ENZYME"/>
    <property type="match status" value="1"/>
</dbReference>
<dbReference type="SUPFAM" id="SSF55486">
    <property type="entry name" value="Metalloproteases ('zincins'), catalytic domain"/>
    <property type="match status" value="4"/>
</dbReference>
<comment type="similarity">
    <text evidence="2 21 22">Belongs to the peptidase M2 family.</text>
</comment>
<dbReference type="PRINTS" id="PR00791">
    <property type="entry name" value="PEPDIPTASEA"/>
</dbReference>
<feature type="compositionally biased region" description="Polar residues" evidence="23">
    <location>
        <begin position="1226"/>
        <end position="1250"/>
    </location>
</feature>
<evidence type="ECO:0000256" key="11">
    <source>
        <dbReference type="ARBA" id="ARBA00023180"/>
    </source>
</evidence>
<dbReference type="GO" id="GO:0046872">
    <property type="term" value="F:metal ion binding"/>
    <property type="evidence" value="ECO:0007669"/>
    <property type="project" value="UniProtKB-KW"/>
</dbReference>
<comment type="catalytic activity">
    <reaction evidence="12">
        <text>Release of a C-terminal dipeptide, oligopeptide-|-Xaa-Yaa, when Xaa is not Pro, and Yaa is neither Asp nor Glu. Thus, conversion of angiotensin I to angiotensin II, with increase in vasoconstrictor activity, but no action on angiotensin II.</text>
        <dbReference type="EC" id="3.4.15.1"/>
    </reaction>
</comment>
<keyword evidence="6" id="KW-0732">Signal</keyword>
<keyword evidence="5 17" id="KW-0479">Metal-binding</keyword>
<evidence type="ECO:0000256" key="15">
    <source>
        <dbReference type="PIRSR" id="PIRSR601548-11"/>
    </source>
</evidence>
<feature type="binding site" evidence="17">
    <location>
        <position position="1013"/>
    </location>
    <ligand>
        <name>Zn(2+)</name>
        <dbReference type="ChEBI" id="CHEBI:29105"/>
        <label>1</label>
        <note>catalytic</note>
    </ligand>
</feature>
<evidence type="ECO:0000256" key="5">
    <source>
        <dbReference type="ARBA" id="ARBA00022723"/>
    </source>
</evidence>
<organism evidence="24 25">
    <name type="scientific">Pinctada imbricata</name>
    <name type="common">Atlantic pearl-oyster</name>
    <name type="synonym">Pinctada martensii</name>
    <dbReference type="NCBI Taxonomy" id="66713"/>
    <lineage>
        <taxon>Eukaryota</taxon>
        <taxon>Metazoa</taxon>
        <taxon>Spiralia</taxon>
        <taxon>Lophotrochozoa</taxon>
        <taxon>Mollusca</taxon>
        <taxon>Bivalvia</taxon>
        <taxon>Autobranchia</taxon>
        <taxon>Pteriomorphia</taxon>
        <taxon>Pterioida</taxon>
        <taxon>Pterioidea</taxon>
        <taxon>Pteriidae</taxon>
        <taxon>Pinctada</taxon>
    </lineage>
</organism>
<feature type="active site" description="Proton donor 1" evidence="15">
    <location>
        <position position="512"/>
    </location>
</feature>
<evidence type="ECO:0000256" key="4">
    <source>
        <dbReference type="ARBA" id="ARBA00022670"/>
    </source>
</evidence>
<dbReference type="GO" id="GO:0005886">
    <property type="term" value="C:plasma membrane"/>
    <property type="evidence" value="ECO:0007669"/>
    <property type="project" value="TreeGrafter"/>
</dbReference>
<feature type="binding site" evidence="16">
    <location>
        <position position="1124"/>
    </location>
    <ligand>
        <name>chloride</name>
        <dbReference type="ChEBI" id="CHEBI:17996"/>
        <label>1</label>
    </ligand>
</feature>
<keyword evidence="7 22" id="KW-0378">Hydrolase</keyword>